<feature type="compositionally biased region" description="Polar residues" evidence="6">
    <location>
        <begin position="1"/>
        <end position="20"/>
    </location>
</feature>
<dbReference type="InterPro" id="IPR015424">
    <property type="entry name" value="PyrdxlP-dep_Trfase"/>
</dbReference>
<evidence type="ECO:0000256" key="6">
    <source>
        <dbReference type="SAM" id="MobiDB-lite"/>
    </source>
</evidence>
<comment type="catalytic activity">
    <reaction evidence="5">
        <text>3-hydroxy-L-kynurenine + H2O = 3-hydroxyanthranilate + L-alanine + H(+)</text>
        <dbReference type="Rhea" id="RHEA:25143"/>
        <dbReference type="ChEBI" id="CHEBI:15377"/>
        <dbReference type="ChEBI" id="CHEBI:15378"/>
        <dbReference type="ChEBI" id="CHEBI:36559"/>
        <dbReference type="ChEBI" id="CHEBI:57972"/>
        <dbReference type="ChEBI" id="CHEBI:58125"/>
        <dbReference type="EC" id="3.7.1.3"/>
    </reaction>
</comment>
<dbReference type="PANTHER" id="PTHR14084:SF0">
    <property type="entry name" value="KYNURENINASE"/>
    <property type="match status" value="1"/>
</dbReference>
<dbReference type="HAMAP" id="MF_01970">
    <property type="entry name" value="Kynureninase"/>
    <property type="match status" value="1"/>
</dbReference>
<keyword evidence="2 4" id="KW-0378">Hydrolase</keyword>
<dbReference type="GO" id="GO:0006569">
    <property type="term" value="P:L-tryptophan catabolic process"/>
    <property type="evidence" value="ECO:0007669"/>
    <property type="project" value="UniProtKB-UniRule"/>
</dbReference>
<evidence type="ECO:0000313" key="7">
    <source>
        <dbReference type="EMBL" id="KAK7478053.1"/>
    </source>
</evidence>
<sequence>MDNLSSHGNPASSINQQSDGDNPAISAECGSAESSDGTGLVGKMDDLHLQNPTRGLDLSDDLHPGDKLLAVASSLGVEVEDAAFAEYMDQHDSLRRLRQVFHYPKMKNLPTVDLRLVDPEEDCVYFGGSSMGLCAHSVKQHMDGMLRQWATIGSQGYERGDTPFFHCDVAVARDMAKHVGAKEVEVAIMNGLTVNLHLQLVSFYNPTPTRHKILCESGAFHADMFAFQSQIRFHGYDPEKSLICLGPREGDHTLRTEDILQKIEEEGDSIAVICFPGVQYYTGQLFDIPTITAAGQKKGCYVGWDVSHAAGNVELLLHDWNVDFACWCTYKYFNGGPGNVAGFFLHERHKDSYQKMPRFLGQWGCRFSSWFDPEYQADVSPGAYGYRLTIPPGLLFAPLKASMEVFQQTSMKDLAAKSRLLTGYLELLVSRKYQKQPGGKTENKGDNQSCVEFLTPHDPKQRGASLSLKLHKDVLEKVYTEISKRGVVCEKWPPHVIRMAPAPMYCSFQDIHRFMKYFTQAMEAATASAH</sequence>
<dbReference type="Gene3D" id="3.90.1150.10">
    <property type="entry name" value="Aspartate Aminotransferase, domain 1"/>
    <property type="match status" value="1"/>
</dbReference>
<proteinExistence type="inferred from homology"/>
<dbReference type="EMBL" id="JACVVK020000335">
    <property type="protein sequence ID" value="KAK7478053.1"/>
    <property type="molecule type" value="Genomic_DNA"/>
</dbReference>
<dbReference type="EC" id="3.7.1.3" evidence="4 5"/>
<dbReference type="Pfam" id="PF22580">
    <property type="entry name" value="KYNU_C"/>
    <property type="match status" value="1"/>
</dbReference>
<feature type="binding site" evidence="4">
    <location>
        <position position="308"/>
    </location>
    <ligand>
        <name>pyridoxal 5'-phosphate</name>
        <dbReference type="ChEBI" id="CHEBI:597326"/>
    </ligand>
</feature>
<dbReference type="Proteomes" id="UP001519460">
    <property type="component" value="Unassembled WGS sequence"/>
</dbReference>
<dbReference type="GO" id="GO:0030429">
    <property type="term" value="F:kynureninase activity"/>
    <property type="evidence" value="ECO:0007669"/>
    <property type="project" value="UniProtKB-UniRule"/>
</dbReference>
<dbReference type="NCBIfam" id="TIGR01814">
    <property type="entry name" value="kynureninase"/>
    <property type="match status" value="1"/>
</dbReference>
<dbReference type="GO" id="GO:0043420">
    <property type="term" value="P:anthranilate metabolic process"/>
    <property type="evidence" value="ECO:0007669"/>
    <property type="project" value="UniProtKB-UniRule"/>
</dbReference>
<comment type="pathway">
    <text evidence="4 5">Cofactor biosynthesis; NAD(+) biosynthesis; quinolinate from L-kynurenine: step 2/3.</text>
</comment>
<evidence type="ECO:0000313" key="8">
    <source>
        <dbReference type="Proteomes" id="UP001519460"/>
    </source>
</evidence>
<keyword evidence="1 4" id="KW-0662">Pyridine nucleotide biosynthesis</keyword>
<protein>
    <recommendedName>
        <fullName evidence="4 5">Kynureninase</fullName>
        <ecNumber evidence="4 5">3.7.1.3</ecNumber>
    </recommendedName>
    <alternativeName>
        <fullName evidence="4">L-kynurenine hydrolase</fullName>
    </alternativeName>
</protein>
<dbReference type="FunFam" id="3.40.640.10:FF:000031">
    <property type="entry name" value="Kynureninase"/>
    <property type="match status" value="1"/>
</dbReference>
<comment type="pathway">
    <text evidence="4 5">Amino-acid degradation; L-kynurenine degradation; L-alanine and anthranilate from L-kynurenine: step 1/1.</text>
</comment>
<feature type="binding site" evidence="4">
    <location>
        <position position="330"/>
    </location>
    <ligand>
        <name>pyridoxal 5'-phosphate</name>
        <dbReference type="ChEBI" id="CHEBI:597326"/>
    </ligand>
</feature>
<dbReference type="AlphaFoldDB" id="A0ABD0JT56"/>
<keyword evidence="8" id="KW-1185">Reference proteome</keyword>
<dbReference type="GO" id="GO:0034354">
    <property type="term" value="P:'de novo' NAD+ biosynthetic process from L-tryptophan"/>
    <property type="evidence" value="ECO:0007669"/>
    <property type="project" value="UniProtKB-UniRule"/>
</dbReference>
<dbReference type="GO" id="GO:0005737">
    <property type="term" value="C:cytoplasm"/>
    <property type="evidence" value="ECO:0007669"/>
    <property type="project" value="UniProtKB-SubCell"/>
</dbReference>
<evidence type="ECO:0000256" key="3">
    <source>
        <dbReference type="ARBA" id="ARBA00022898"/>
    </source>
</evidence>
<comment type="subcellular location">
    <subcellularLocation>
        <location evidence="4 5">Cytoplasm</location>
    </subcellularLocation>
</comment>
<name>A0ABD0JT56_9CAEN</name>
<comment type="caution">
    <text evidence="4">Lacks conserved residue(s) required for the propagation of feature annotation.</text>
</comment>
<organism evidence="7 8">
    <name type="scientific">Batillaria attramentaria</name>
    <dbReference type="NCBI Taxonomy" id="370345"/>
    <lineage>
        <taxon>Eukaryota</taxon>
        <taxon>Metazoa</taxon>
        <taxon>Spiralia</taxon>
        <taxon>Lophotrochozoa</taxon>
        <taxon>Mollusca</taxon>
        <taxon>Gastropoda</taxon>
        <taxon>Caenogastropoda</taxon>
        <taxon>Sorbeoconcha</taxon>
        <taxon>Cerithioidea</taxon>
        <taxon>Batillariidae</taxon>
        <taxon>Batillaria</taxon>
    </lineage>
</organism>
<comment type="catalytic activity">
    <reaction evidence="4 5">
        <text>L-kynurenine + H2O = anthranilate + L-alanine + H(+)</text>
        <dbReference type="Rhea" id="RHEA:16813"/>
        <dbReference type="ChEBI" id="CHEBI:15377"/>
        <dbReference type="ChEBI" id="CHEBI:15378"/>
        <dbReference type="ChEBI" id="CHEBI:16567"/>
        <dbReference type="ChEBI" id="CHEBI:57959"/>
        <dbReference type="ChEBI" id="CHEBI:57972"/>
        <dbReference type="EC" id="3.7.1.3"/>
    </reaction>
</comment>
<evidence type="ECO:0000256" key="2">
    <source>
        <dbReference type="ARBA" id="ARBA00022801"/>
    </source>
</evidence>
<feature type="binding site" evidence="4">
    <location>
        <position position="192"/>
    </location>
    <ligand>
        <name>pyridoxal 5'-phosphate</name>
        <dbReference type="ChEBI" id="CHEBI:597326"/>
    </ligand>
</feature>
<feature type="binding site" evidence="4">
    <location>
        <position position="193"/>
    </location>
    <ligand>
        <name>pyridoxal 5'-phosphate</name>
        <dbReference type="ChEBI" id="CHEBI:597326"/>
    </ligand>
</feature>
<gene>
    <name evidence="4" type="primary">KYNU</name>
    <name evidence="7" type="ORF">BaRGS_00030729</name>
</gene>
<feature type="modified residue" description="N6-(pyridoxal phosphate)lysine" evidence="4">
    <location>
        <position position="331"/>
    </location>
</feature>
<dbReference type="GO" id="GO:0030170">
    <property type="term" value="F:pyridoxal phosphate binding"/>
    <property type="evidence" value="ECO:0007669"/>
    <property type="project" value="UniProtKB-UniRule"/>
</dbReference>
<comment type="subunit">
    <text evidence="4 5">Homodimer.</text>
</comment>
<feature type="binding site" evidence="4">
    <location>
        <position position="305"/>
    </location>
    <ligand>
        <name>pyridoxal 5'-phosphate</name>
        <dbReference type="ChEBI" id="CHEBI:597326"/>
    </ligand>
</feature>
<feature type="region of interest" description="Disordered" evidence="6">
    <location>
        <begin position="1"/>
        <end position="46"/>
    </location>
</feature>
<comment type="function">
    <text evidence="4 5">Catalyzes the cleavage of L-kynurenine (L-Kyn) and L-3-hydroxykynurenine (L-3OHKyn) into anthranilic acid (AA) and 3-hydroxyanthranilic acid (3-OHAA), respectively.</text>
</comment>
<dbReference type="GO" id="GO:0019805">
    <property type="term" value="P:quinolinate biosynthetic process"/>
    <property type="evidence" value="ECO:0007669"/>
    <property type="project" value="UniProtKB-UniRule"/>
</dbReference>
<dbReference type="InterPro" id="IPR010111">
    <property type="entry name" value="Kynureninase"/>
</dbReference>
<dbReference type="GO" id="GO:0097053">
    <property type="term" value="P:L-kynurenine catabolic process"/>
    <property type="evidence" value="ECO:0007669"/>
    <property type="project" value="UniProtKB-UniRule"/>
</dbReference>
<accession>A0ABD0JT56</accession>
<keyword evidence="4 5" id="KW-0963">Cytoplasm</keyword>
<evidence type="ECO:0000256" key="5">
    <source>
        <dbReference type="PIRNR" id="PIRNR038800"/>
    </source>
</evidence>
<dbReference type="Gene3D" id="3.40.640.10">
    <property type="entry name" value="Type I PLP-dependent aspartate aminotransferase-like (Major domain)"/>
    <property type="match status" value="1"/>
</dbReference>
<reference evidence="7 8" key="1">
    <citation type="journal article" date="2023" name="Sci. Data">
        <title>Genome assembly of the Korean intertidal mud-creeper Batillaria attramentaria.</title>
        <authorList>
            <person name="Patra A.K."/>
            <person name="Ho P.T."/>
            <person name="Jun S."/>
            <person name="Lee S.J."/>
            <person name="Kim Y."/>
            <person name="Won Y.J."/>
        </authorList>
    </citation>
    <scope>NUCLEOTIDE SEQUENCE [LARGE SCALE GENOMIC DNA]</scope>
    <source>
        <strain evidence="7">Wonlab-2016</strain>
    </source>
</reference>
<dbReference type="PIRSF" id="PIRSF038800">
    <property type="entry name" value="KYNU"/>
    <property type="match status" value="1"/>
</dbReference>
<comment type="caution">
    <text evidence="7">The sequence shown here is derived from an EMBL/GenBank/DDBJ whole genome shotgun (WGS) entry which is preliminary data.</text>
</comment>
<evidence type="ECO:0000256" key="1">
    <source>
        <dbReference type="ARBA" id="ARBA00022642"/>
    </source>
</evidence>
<dbReference type="InterPro" id="IPR015421">
    <property type="entry name" value="PyrdxlP-dep_Trfase_major"/>
</dbReference>
<comment type="cofactor">
    <cofactor evidence="4 5">
        <name>pyridoxal 5'-phosphate</name>
        <dbReference type="ChEBI" id="CHEBI:597326"/>
    </cofactor>
</comment>
<evidence type="ECO:0000256" key="4">
    <source>
        <dbReference type="HAMAP-Rule" id="MF_03017"/>
    </source>
</evidence>
<dbReference type="SUPFAM" id="SSF53383">
    <property type="entry name" value="PLP-dependent transferases"/>
    <property type="match status" value="1"/>
</dbReference>
<dbReference type="PANTHER" id="PTHR14084">
    <property type="entry name" value="KYNURENINASE"/>
    <property type="match status" value="1"/>
</dbReference>
<comment type="similarity">
    <text evidence="4 5">Belongs to the kynureninase family.</text>
</comment>
<keyword evidence="3 4" id="KW-0663">Pyridoxal phosphate</keyword>
<dbReference type="InterPro" id="IPR015422">
    <property type="entry name" value="PyrdxlP-dep_Trfase_small"/>
</dbReference>